<feature type="domain" description="NAD-dependent epimerase/dehydratase" evidence="1">
    <location>
        <begin position="3"/>
        <end position="230"/>
    </location>
</feature>
<dbReference type="SUPFAM" id="SSF51735">
    <property type="entry name" value="NAD(P)-binding Rossmann-fold domains"/>
    <property type="match status" value="1"/>
</dbReference>
<dbReference type="PANTHER" id="PTHR48079">
    <property type="entry name" value="PROTEIN YEEZ"/>
    <property type="match status" value="1"/>
</dbReference>
<name>A0A0F9WFU0_9ZZZZ</name>
<dbReference type="InterPro" id="IPR036291">
    <property type="entry name" value="NAD(P)-bd_dom_sf"/>
</dbReference>
<dbReference type="AlphaFoldDB" id="A0A0F9WFU0"/>
<dbReference type="GO" id="GO:0005737">
    <property type="term" value="C:cytoplasm"/>
    <property type="evidence" value="ECO:0007669"/>
    <property type="project" value="TreeGrafter"/>
</dbReference>
<dbReference type="Pfam" id="PF01370">
    <property type="entry name" value="Epimerase"/>
    <property type="match status" value="1"/>
</dbReference>
<dbReference type="GO" id="GO:0004029">
    <property type="term" value="F:aldehyde dehydrogenase (NAD+) activity"/>
    <property type="evidence" value="ECO:0007669"/>
    <property type="project" value="TreeGrafter"/>
</dbReference>
<evidence type="ECO:0000259" key="1">
    <source>
        <dbReference type="Pfam" id="PF01370"/>
    </source>
</evidence>
<protein>
    <recommendedName>
        <fullName evidence="1">NAD-dependent epimerase/dehydratase domain-containing protein</fullName>
    </recommendedName>
</protein>
<dbReference type="PANTHER" id="PTHR48079:SF6">
    <property type="entry name" value="NAD(P)-BINDING DOMAIN-CONTAINING PROTEIN-RELATED"/>
    <property type="match status" value="1"/>
</dbReference>
<dbReference type="InterPro" id="IPR051783">
    <property type="entry name" value="NAD(P)-dependent_oxidoreduct"/>
</dbReference>
<proteinExistence type="predicted"/>
<reference evidence="2" key="1">
    <citation type="journal article" date="2015" name="Nature">
        <title>Complex archaea that bridge the gap between prokaryotes and eukaryotes.</title>
        <authorList>
            <person name="Spang A."/>
            <person name="Saw J.H."/>
            <person name="Jorgensen S.L."/>
            <person name="Zaremba-Niedzwiedzka K."/>
            <person name="Martijn J."/>
            <person name="Lind A.E."/>
            <person name="van Eijk R."/>
            <person name="Schleper C."/>
            <person name="Guy L."/>
            <person name="Ettema T.J."/>
        </authorList>
    </citation>
    <scope>NUCLEOTIDE SEQUENCE</scope>
</reference>
<dbReference type="Gene3D" id="3.40.50.720">
    <property type="entry name" value="NAD(P)-binding Rossmann-like Domain"/>
    <property type="match status" value="1"/>
</dbReference>
<gene>
    <name evidence="2" type="ORF">LCGC14_0017780</name>
</gene>
<evidence type="ECO:0000313" key="2">
    <source>
        <dbReference type="EMBL" id="KKO11298.1"/>
    </source>
</evidence>
<accession>A0A0F9WFU0</accession>
<organism evidence="2">
    <name type="scientific">marine sediment metagenome</name>
    <dbReference type="NCBI Taxonomy" id="412755"/>
    <lineage>
        <taxon>unclassified sequences</taxon>
        <taxon>metagenomes</taxon>
        <taxon>ecological metagenomes</taxon>
    </lineage>
</organism>
<dbReference type="InterPro" id="IPR001509">
    <property type="entry name" value="Epimerase_deHydtase"/>
</dbReference>
<comment type="caution">
    <text evidence="2">The sequence shown here is derived from an EMBL/GenBank/DDBJ whole genome shotgun (WGS) entry which is preliminary data.</text>
</comment>
<sequence length="333" mass="36407">MNLITGATGLLGSHIAEKLTAAGQPVRALVRPTSDTRFLDSLGVEKVIGDVTDPASLSGAMDGVTTVYHAAAQVGDWGKWQWFVDVTIHGTRNMLAEAKSAGVKRFLHVSSISAYGHPDGEGMIVDETAPLGVQLHKWSYYSRAKAEAEQLAWDAHQRGDVPVTVVKPSWLFGERDRASVPRLIRAIRAGKTKFIGDGTNRLNLTYAGNEAEGCILAATLDKALGESYNLSNDGVITQGEYFNKIAACIGAKPITKKVPYKIVYKAAFLMELFGHLFGRKTPPLVTRYSVWLIGRRCFFSADKARRELGWQATVGYDESIERSVKWCLENAAC</sequence>
<dbReference type="EMBL" id="LAZR01000003">
    <property type="protein sequence ID" value="KKO11298.1"/>
    <property type="molecule type" value="Genomic_DNA"/>
</dbReference>